<gene>
    <name evidence="2" type="ORF">PanWU01x14_313890</name>
</gene>
<evidence type="ECO:0000256" key="1">
    <source>
        <dbReference type="SAM" id="MobiDB-lite"/>
    </source>
</evidence>
<protein>
    <submittedName>
        <fullName evidence="2">Uncharacterized protein</fullName>
    </submittedName>
</protein>
<name>A0A2P5AP01_PARAD</name>
<evidence type="ECO:0000313" key="3">
    <source>
        <dbReference type="Proteomes" id="UP000237105"/>
    </source>
</evidence>
<proteinExistence type="predicted"/>
<feature type="region of interest" description="Disordered" evidence="1">
    <location>
        <begin position="1"/>
        <end position="20"/>
    </location>
</feature>
<comment type="caution">
    <text evidence="2">The sequence shown here is derived from an EMBL/GenBank/DDBJ whole genome shotgun (WGS) entry which is preliminary data.</text>
</comment>
<dbReference type="AlphaFoldDB" id="A0A2P5AP01"/>
<feature type="non-terminal residue" evidence="2">
    <location>
        <position position="1"/>
    </location>
</feature>
<organism evidence="2 3">
    <name type="scientific">Parasponia andersonii</name>
    <name type="common">Sponia andersonii</name>
    <dbReference type="NCBI Taxonomy" id="3476"/>
    <lineage>
        <taxon>Eukaryota</taxon>
        <taxon>Viridiplantae</taxon>
        <taxon>Streptophyta</taxon>
        <taxon>Embryophyta</taxon>
        <taxon>Tracheophyta</taxon>
        <taxon>Spermatophyta</taxon>
        <taxon>Magnoliopsida</taxon>
        <taxon>eudicotyledons</taxon>
        <taxon>Gunneridae</taxon>
        <taxon>Pentapetalae</taxon>
        <taxon>rosids</taxon>
        <taxon>fabids</taxon>
        <taxon>Rosales</taxon>
        <taxon>Cannabaceae</taxon>
        <taxon>Parasponia</taxon>
    </lineage>
</organism>
<dbReference type="Proteomes" id="UP000237105">
    <property type="component" value="Unassembled WGS sequence"/>
</dbReference>
<evidence type="ECO:0000313" key="2">
    <source>
        <dbReference type="EMBL" id="PON38288.1"/>
    </source>
</evidence>
<accession>A0A2P5AP01</accession>
<dbReference type="EMBL" id="JXTB01000501">
    <property type="protein sequence ID" value="PON38288.1"/>
    <property type="molecule type" value="Genomic_DNA"/>
</dbReference>
<reference evidence="3" key="1">
    <citation type="submission" date="2016-06" db="EMBL/GenBank/DDBJ databases">
        <title>Parallel loss of symbiosis genes in relatives of nitrogen-fixing non-legume Parasponia.</title>
        <authorList>
            <person name="Van Velzen R."/>
            <person name="Holmer R."/>
            <person name="Bu F."/>
            <person name="Rutten L."/>
            <person name="Van Zeijl A."/>
            <person name="Liu W."/>
            <person name="Santuari L."/>
            <person name="Cao Q."/>
            <person name="Sharma T."/>
            <person name="Shen D."/>
            <person name="Roswanjaya Y."/>
            <person name="Wardhani T."/>
            <person name="Kalhor M.S."/>
            <person name="Jansen J."/>
            <person name="Van den Hoogen J."/>
            <person name="Gungor B."/>
            <person name="Hartog M."/>
            <person name="Hontelez J."/>
            <person name="Verver J."/>
            <person name="Yang W.-C."/>
            <person name="Schijlen E."/>
            <person name="Repin R."/>
            <person name="Schilthuizen M."/>
            <person name="Schranz E."/>
            <person name="Heidstra R."/>
            <person name="Miyata K."/>
            <person name="Fedorova E."/>
            <person name="Kohlen W."/>
            <person name="Bisseling T."/>
            <person name="Smit S."/>
            <person name="Geurts R."/>
        </authorList>
    </citation>
    <scope>NUCLEOTIDE SEQUENCE [LARGE SCALE GENOMIC DNA]</scope>
    <source>
        <strain evidence="3">cv. WU1-14</strain>
    </source>
</reference>
<keyword evidence="3" id="KW-1185">Reference proteome</keyword>
<sequence length="80" mass="9219">QKKGGEGGHFWSPLNQNSGRNQKLHCFSRRLFFSAQVNSSFIFKQNQPEKNPQVGFNRNKVLESEPPTNLAKKTLKYILQ</sequence>
<dbReference type="OrthoDB" id="10414163at2759"/>